<protein>
    <submittedName>
        <fullName evidence="1">Uncharacterized protein</fullName>
    </submittedName>
</protein>
<keyword evidence="2" id="KW-1185">Reference proteome</keyword>
<dbReference type="RefSeq" id="WP_343962739.1">
    <property type="nucleotide sequence ID" value="NZ_BAAAGK010000013.1"/>
</dbReference>
<dbReference type="Proteomes" id="UP001596514">
    <property type="component" value="Unassembled WGS sequence"/>
</dbReference>
<organism evidence="1 2">
    <name type="scientific">Streptosporangium amethystogenes subsp. fukuiense</name>
    <dbReference type="NCBI Taxonomy" id="698418"/>
    <lineage>
        <taxon>Bacteria</taxon>
        <taxon>Bacillati</taxon>
        <taxon>Actinomycetota</taxon>
        <taxon>Actinomycetes</taxon>
        <taxon>Streptosporangiales</taxon>
        <taxon>Streptosporangiaceae</taxon>
        <taxon>Streptosporangium</taxon>
    </lineage>
</organism>
<dbReference type="EMBL" id="JBHTEE010000001">
    <property type="protein sequence ID" value="MFC7606624.1"/>
    <property type="molecule type" value="Genomic_DNA"/>
</dbReference>
<evidence type="ECO:0000313" key="2">
    <source>
        <dbReference type="Proteomes" id="UP001596514"/>
    </source>
</evidence>
<evidence type="ECO:0000313" key="1">
    <source>
        <dbReference type="EMBL" id="MFC7606624.1"/>
    </source>
</evidence>
<gene>
    <name evidence="1" type="ORF">ACFQVD_41665</name>
</gene>
<proteinExistence type="predicted"/>
<accession>A0ABW2TFU3</accession>
<sequence length="339" mass="36941">MAGRKALLVGTLPGETAEEAMRGALERLGPHLRQLPDGETGDRRIWVVGLIMSLLGHPDLEVAREGDWSDYKHQRNYRVRRGHRLRGDSLDLGYLRWYEINRPVFDKLVEGDLAFQVGVPGDLDMTMFTLGPTRIAGNRQPFREATVRDIAAIHAKSPSDVVFQLEVPVETVFVAKAGPLGGVAAARLAAGLHRTVGDAPTGTRFGIHLCLGDLGHKALSRLSSTRPLVRLANAIADGWPSGRTLEYIHAPLAAGDEPPVTATRFYRPLTGLRLPSTTRFVAGFLHEDRTVDDQRRLLDTIEKAVGSTVDVAASCGLGRRGDTAAYATMDQARALCETE</sequence>
<name>A0ABW2TFU3_9ACTN</name>
<reference evidence="2" key="1">
    <citation type="journal article" date="2019" name="Int. J. Syst. Evol. Microbiol.">
        <title>The Global Catalogue of Microorganisms (GCM) 10K type strain sequencing project: providing services to taxonomists for standard genome sequencing and annotation.</title>
        <authorList>
            <consortium name="The Broad Institute Genomics Platform"/>
            <consortium name="The Broad Institute Genome Sequencing Center for Infectious Disease"/>
            <person name="Wu L."/>
            <person name="Ma J."/>
        </authorList>
    </citation>
    <scope>NUCLEOTIDE SEQUENCE [LARGE SCALE GENOMIC DNA]</scope>
    <source>
        <strain evidence="2">JCM 10083</strain>
    </source>
</reference>
<comment type="caution">
    <text evidence="1">The sequence shown here is derived from an EMBL/GenBank/DDBJ whole genome shotgun (WGS) entry which is preliminary data.</text>
</comment>